<feature type="signal peptide" evidence="2">
    <location>
        <begin position="1"/>
        <end position="23"/>
    </location>
</feature>
<protein>
    <recommendedName>
        <fullName evidence="5">Colicin import membrane protein</fullName>
    </recommendedName>
</protein>
<evidence type="ECO:0000313" key="4">
    <source>
        <dbReference type="Proteomes" id="UP000249819"/>
    </source>
</evidence>
<dbReference type="AlphaFoldDB" id="A0A327WBY8"/>
<accession>A0A327WBY8</accession>
<sequence length="153" mass="17023">MKRGLKAVTVVAIILFTAMGAVAQKIDKDAIATLKRKKEILNEQTKLNDLELKAAYEALSQQELIADAEKLNEEADKAMKTAKQHASDLHDGEIGDEKLAKKATQAAKDASKSTEKAHKQAEKIAKSKKYLERLNDDIRKQRILVDELIKENA</sequence>
<dbReference type="OrthoDB" id="9857965at2"/>
<feature type="region of interest" description="Disordered" evidence="1">
    <location>
        <begin position="77"/>
        <end position="126"/>
    </location>
</feature>
<evidence type="ECO:0008006" key="5">
    <source>
        <dbReference type="Google" id="ProtNLM"/>
    </source>
</evidence>
<keyword evidence="2" id="KW-0732">Signal</keyword>
<evidence type="ECO:0000313" key="3">
    <source>
        <dbReference type="EMBL" id="RAJ83648.1"/>
    </source>
</evidence>
<feature type="compositionally biased region" description="Basic and acidic residues" evidence="1">
    <location>
        <begin position="109"/>
        <end position="126"/>
    </location>
</feature>
<comment type="caution">
    <text evidence="3">The sequence shown here is derived from an EMBL/GenBank/DDBJ whole genome shotgun (WGS) entry which is preliminary data.</text>
</comment>
<evidence type="ECO:0000256" key="2">
    <source>
        <dbReference type="SAM" id="SignalP"/>
    </source>
</evidence>
<proteinExistence type="predicted"/>
<name>A0A327WBY8_9BACT</name>
<gene>
    <name evidence="3" type="ORF">CLV59_103619</name>
</gene>
<reference evidence="3 4" key="1">
    <citation type="submission" date="2018-06" db="EMBL/GenBank/DDBJ databases">
        <title>Genomic Encyclopedia of Archaeal and Bacterial Type Strains, Phase II (KMG-II): from individual species to whole genera.</title>
        <authorList>
            <person name="Goeker M."/>
        </authorList>
    </citation>
    <scope>NUCLEOTIDE SEQUENCE [LARGE SCALE GENOMIC DNA]</scope>
    <source>
        <strain evidence="3 4">DSM 29821</strain>
    </source>
</reference>
<organism evidence="3 4">
    <name type="scientific">Chitinophaga dinghuensis</name>
    <dbReference type="NCBI Taxonomy" id="1539050"/>
    <lineage>
        <taxon>Bacteria</taxon>
        <taxon>Pseudomonadati</taxon>
        <taxon>Bacteroidota</taxon>
        <taxon>Chitinophagia</taxon>
        <taxon>Chitinophagales</taxon>
        <taxon>Chitinophagaceae</taxon>
        <taxon>Chitinophaga</taxon>
    </lineage>
</organism>
<feature type="compositionally biased region" description="Basic and acidic residues" evidence="1">
    <location>
        <begin position="77"/>
        <end position="100"/>
    </location>
</feature>
<dbReference type="RefSeq" id="WP_111592283.1">
    <property type="nucleotide sequence ID" value="NZ_QLMA01000003.1"/>
</dbReference>
<dbReference type="Proteomes" id="UP000249819">
    <property type="component" value="Unassembled WGS sequence"/>
</dbReference>
<feature type="chain" id="PRO_5016355782" description="Colicin import membrane protein" evidence="2">
    <location>
        <begin position="24"/>
        <end position="153"/>
    </location>
</feature>
<keyword evidence="4" id="KW-1185">Reference proteome</keyword>
<dbReference type="EMBL" id="QLMA01000003">
    <property type="protein sequence ID" value="RAJ83648.1"/>
    <property type="molecule type" value="Genomic_DNA"/>
</dbReference>
<evidence type="ECO:0000256" key="1">
    <source>
        <dbReference type="SAM" id="MobiDB-lite"/>
    </source>
</evidence>